<dbReference type="GO" id="GO:0004523">
    <property type="term" value="F:RNA-DNA hybrid ribonuclease activity"/>
    <property type="evidence" value="ECO:0007669"/>
    <property type="project" value="InterPro"/>
</dbReference>
<gene>
    <name evidence="3" type="ORF">DFH08DRAFT_718492</name>
</gene>
<evidence type="ECO:0000259" key="2">
    <source>
        <dbReference type="PROSITE" id="PS50879"/>
    </source>
</evidence>
<evidence type="ECO:0000313" key="4">
    <source>
        <dbReference type="Proteomes" id="UP001218218"/>
    </source>
</evidence>
<evidence type="ECO:0000313" key="3">
    <source>
        <dbReference type="EMBL" id="KAJ7310952.1"/>
    </source>
</evidence>
<protein>
    <recommendedName>
        <fullName evidence="2">RNase H type-1 domain-containing protein</fullName>
    </recommendedName>
</protein>
<dbReference type="Proteomes" id="UP001218218">
    <property type="component" value="Unassembled WGS sequence"/>
</dbReference>
<organism evidence="3 4">
    <name type="scientific">Mycena albidolilacea</name>
    <dbReference type="NCBI Taxonomy" id="1033008"/>
    <lineage>
        <taxon>Eukaryota</taxon>
        <taxon>Fungi</taxon>
        <taxon>Dikarya</taxon>
        <taxon>Basidiomycota</taxon>
        <taxon>Agaricomycotina</taxon>
        <taxon>Agaricomycetes</taxon>
        <taxon>Agaricomycetidae</taxon>
        <taxon>Agaricales</taxon>
        <taxon>Marasmiineae</taxon>
        <taxon>Mycenaceae</taxon>
        <taxon>Mycena</taxon>
    </lineage>
</organism>
<comment type="caution">
    <text evidence="3">The sequence shown here is derived from an EMBL/GenBank/DDBJ whole genome shotgun (WGS) entry which is preliminary data.</text>
</comment>
<dbReference type="AlphaFoldDB" id="A0AAD6Z899"/>
<dbReference type="InterPro" id="IPR002156">
    <property type="entry name" value="RNaseH_domain"/>
</dbReference>
<feature type="region of interest" description="Disordered" evidence="1">
    <location>
        <begin position="72"/>
        <end position="99"/>
    </location>
</feature>
<sequence>LDWTPGHINIPGNEATDEAAKRAALEGRFGMTSVATSLSYSKSTLVLTHARLLQETAKKEFKRSPRYQRIKDVDDSLPSPKFPLPLGKGLRAPDFAFLQ</sequence>
<dbReference type="PROSITE" id="PS50879">
    <property type="entry name" value="RNASE_H_1"/>
    <property type="match status" value="1"/>
</dbReference>
<dbReference type="GO" id="GO:0003676">
    <property type="term" value="F:nucleic acid binding"/>
    <property type="evidence" value="ECO:0007669"/>
    <property type="project" value="InterPro"/>
</dbReference>
<name>A0AAD6Z899_9AGAR</name>
<dbReference type="EMBL" id="JARIHO010000076">
    <property type="protein sequence ID" value="KAJ7310952.1"/>
    <property type="molecule type" value="Genomic_DNA"/>
</dbReference>
<feature type="non-terminal residue" evidence="3">
    <location>
        <position position="1"/>
    </location>
</feature>
<keyword evidence="4" id="KW-1185">Reference proteome</keyword>
<reference evidence="3" key="1">
    <citation type="submission" date="2023-03" db="EMBL/GenBank/DDBJ databases">
        <title>Massive genome expansion in bonnet fungi (Mycena s.s.) driven by repeated elements and novel gene families across ecological guilds.</title>
        <authorList>
            <consortium name="Lawrence Berkeley National Laboratory"/>
            <person name="Harder C.B."/>
            <person name="Miyauchi S."/>
            <person name="Viragh M."/>
            <person name="Kuo A."/>
            <person name="Thoen E."/>
            <person name="Andreopoulos B."/>
            <person name="Lu D."/>
            <person name="Skrede I."/>
            <person name="Drula E."/>
            <person name="Henrissat B."/>
            <person name="Morin E."/>
            <person name="Kohler A."/>
            <person name="Barry K."/>
            <person name="LaButti K."/>
            <person name="Morin E."/>
            <person name="Salamov A."/>
            <person name="Lipzen A."/>
            <person name="Mereny Z."/>
            <person name="Hegedus B."/>
            <person name="Baldrian P."/>
            <person name="Stursova M."/>
            <person name="Weitz H."/>
            <person name="Taylor A."/>
            <person name="Grigoriev I.V."/>
            <person name="Nagy L.G."/>
            <person name="Martin F."/>
            <person name="Kauserud H."/>
        </authorList>
    </citation>
    <scope>NUCLEOTIDE SEQUENCE</scope>
    <source>
        <strain evidence="3">CBHHK002</strain>
    </source>
</reference>
<feature type="domain" description="RNase H type-1" evidence="2">
    <location>
        <begin position="1"/>
        <end position="25"/>
    </location>
</feature>
<proteinExistence type="predicted"/>
<accession>A0AAD6Z899</accession>
<evidence type="ECO:0000256" key="1">
    <source>
        <dbReference type="SAM" id="MobiDB-lite"/>
    </source>
</evidence>